<sequence>MLVYTCAAYWLCIKEGHNLGRTRKNILGSTISFLLIFRANNGYKRYMKGRAACIRFFSTLREIICTYLVFLAGGVRNRRLRWRRVGPGAHPVTKEDVEMDTDDKIASEERMQAIRWCLVMAIAFQMHSRLLDQGLNKGGLTAETKRRVDWDRYRIRGLLNESEFRSLEAVVRAVAAPNSWDPLYPNLPEVQELFGEALQDSAEDVEISRVPYVRLCTYLVYKLNEVGFRNMNDPRMQDKRWGMGERFVPLVTAETISLSYSYSEVNQIISTPLPFPYNHLCKLLLFLFFLSFPFFIEQELGLWVNIVENTLLAVALLGMDFIATELENPFGEDANDLNMYDRIATLEQEVMVFLKLCGDDACLQNFIWQDFPTEIHEGTPPVLKYLALRSQVESGGKEPDVVWGGACSRAHIYEGMRDLAEEDEEVDANFSDDS</sequence>
<comment type="caution">
    <text evidence="9">The sequence shown here is derived from an EMBL/GenBank/DDBJ whole genome shotgun (WGS) entry which is preliminary data.</text>
</comment>
<keyword evidence="7 8" id="KW-0472">Membrane</keyword>
<keyword evidence="10" id="KW-1185">Reference proteome</keyword>
<organism evidence="9 10">
    <name type="scientific">Symbiodinium pilosum</name>
    <name type="common">Dinoflagellate</name>
    <dbReference type="NCBI Taxonomy" id="2952"/>
    <lineage>
        <taxon>Eukaryota</taxon>
        <taxon>Sar</taxon>
        <taxon>Alveolata</taxon>
        <taxon>Dinophyceae</taxon>
        <taxon>Suessiales</taxon>
        <taxon>Symbiodiniaceae</taxon>
        <taxon>Symbiodinium</taxon>
    </lineage>
</organism>
<name>A0A812MVK6_SYMPI</name>
<evidence type="ECO:0000313" key="9">
    <source>
        <dbReference type="EMBL" id="CAE7276476.1"/>
    </source>
</evidence>
<reference evidence="9" key="1">
    <citation type="submission" date="2021-02" db="EMBL/GenBank/DDBJ databases">
        <authorList>
            <person name="Dougan E. K."/>
            <person name="Rhodes N."/>
            <person name="Thang M."/>
            <person name="Chan C."/>
        </authorList>
    </citation>
    <scope>NUCLEOTIDE SEQUENCE</scope>
</reference>
<evidence type="ECO:0000256" key="8">
    <source>
        <dbReference type="SAM" id="Phobius"/>
    </source>
</evidence>
<evidence type="ECO:0000256" key="5">
    <source>
        <dbReference type="ARBA" id="ARBA00022989"/>
    </source>
</evidence>
<protein>
    <recommendedName>
        <fullName evidence="11">Bestrophin homolog</fullName>
    </recommendedName>
</protein>
<comment type="subcellular location">
    <subcellularLocation>
        <location evidence="1">Cell membrane</location>
        <topology evidence="1">Multi-pass membrane protein</topology>
    </subcellularLocation>
</comment>
<dbReference type="Pfam" id="PF25539">
    <property type="entry name" value="Bestrophin_2"/>
    <property type="match status" value="1"/>
</dbReference>
<gene>
    <name evidence="9" type="ORF">SPIL2461_LOCUS6165</name>
</gene>
<dbReference type="EMBL" id="CAJNIZ010009136">
    <property type="protein sequence ID" value="CAE7276476.1"/>
    <property type="molecule type" value="Genomic_DNA"/>
</dbReference>
<dbReference type="GO" id="GO:0005254">
    <property type="term" value="F:chloride channel activity"/>
    <property type="evidence" value="ECO:0007669"/>
    <property type="project" value="InterPro"/>
</dbReference>
<dbReference type="OrthoDB" id="1368at2759"/>
<evidence type="ECO:0008006" key="11">
    <source>
        <dbReference type="Google" id="ProtNLM"/>
    </source>
</evidence>
<dbReference type="AlphaFoldDB" id="A0A812MVK6"/>
<dbReference type="GO" id="GO:0005886">
    <property type="term" value="C:plasma membrane"/>
    <property type="evidence" value="ECO:0007669"/>
    <property type="project" value="UniProtKB-SubCell"/>
</dbReference>
<evidence type="ECO:0000313" key="10">
    <source>
        <dbReference type="Proteomes" id="UP000649617"/>
    </source>
</evidence>
<evidence type="ECO:0000256" key="1">
    <source>
        <dbReference type="ARBA" id="ARBA00004651"/>
    </source>
</evidence>
<evidence type="ECO:0000256" key="7">
    <source>
        <dbReference type="ARBA" id="ARBA00023136"/>
    </source>
</evidence>
<accession>A0A812MVK6</accession>
<evidence type="ECO:0000256" key="4">
    <source>
        <dbReference type="ARBA" id="ARBA00022692"/>
    </source>
</evidence>
<evidence type="ECO:0000256" key="3">
    <source>
        <dbReference type="ARBA" id="ARBA00022475"/>
    </source>
</evidence>
<keyword evidence="3" id="KW-1003">Cell membrane</keyword>
<evidence type="ECO:0000256" key="2">
    <source>
        <dbReference type="ARBA" id="ARBA00022448"/>
    </source>
</evidence>
<proteinExistence type="predicted"/>
<evidence type="ECO:0000256" key="6">
    <source>
        <dbReference type="ARBA" id="ARBA00023065"/>
    </source>
</evidence>
<feature type="transmembrane region" description="Helical" evidence="8">
    <location>
        <begin position="54"/>
        <end position="75"/>
    </location>
</feature>
<keyword evidence="5 8" id="KW-1133">Transmembrane helix</keyword>
<dbReference type="Proteomes" id="UP000649617">
    <property type="component" value="Unassembled WGS sequence"/>
</dbReference>
<keyword evidence="6" id="KW-0406">Ion transport</keyword>
<keyword evidence="2" id="KW-0813">Transport</keyword>
<dbReference type="InterPro" id="IPR044669">
    <property type="entry name" value="YneE/VCCN1/2-like"/>
</dbReference>
<dbReference type="PANTHER" id="PTHR33281:SF19">
    <property type="entry name" value="VOLTAGE-DEPENDENT ANION CHANNEL-FORMING PROTEIN YNEE"/>
    <property type="match status" value="1"/>
</dbReference>
<dbReference type="PANTHER" id="PTHR33281">
    <property type="entry name" value="UPF0187 PROTEIN YNEE"/>
    <property type="match status" value="1"/>
</dbReference>
<keyword evidence="4 8" id="KW-0812">Transmembrane</keyword>